<sequence length="197" mass="22608">MIDDAYVLKNQFMIDRKINPQYASPSIIVEVSDSERRPDYKKWDRQPNIVAKRNARERTRVHTVNQAFVILKCHLPSLRSHTKRVSKLKILKAAINYIESLIDLLKCYPLIVVIIKNNNRSGSIILHGQRKTRATVGESNITFYSITNPADRSTITGNSFPYVKTFLDYPSYIYPPPPSSQPLVMGNHFIFPPGYSQ</sequence>
<dbReference type="GO" id="GO:0005737">
    <property type="term" value="C:cytoplasm"/>
    <property type="evidence" value="ECO:0007669"/>
    <property type="project" value="UniProtKB-SubCell"/>
</dbReference>
<keyword evidence="3" id="KW-0805">Transcription regulation</keyword>
<dbReference type="Gene3D" id="4.10.280.10">
    <property type="entry name" value="Helix-loop-helix DNA-binding domain"/>
    <property type="match status" value="1"/>
</dbReference>
<evidence type="ECO:0000313" key="9">
    <source>
        <dbReference type="WBParaSite" id="Hba_08861"/>
    </source>
</evidence>
<proteinExistence type="predicted"/>
<dbReference type="CDD" id="cd11418">
    <property type="entry name" value="bHLH_TS_ASCL"/>
    <property type="match status" value="1"/>
</dbReference>
<evidence type="ECO:0000256" key="2">
    <source>
        <dbReference type="ARBA" id="ARBA00004496"/>
    </source>
</evidence>
<dbReference type="GO" id="GO:0032502">
    <property type="term" value="P:developmental process"/>
    <property type="evidence" value="ECO:0007669"/>
    <property type="project" value="TreeGrafter"/>
</dbReference>
<evidence type="ECO:0000256" key="3">
    <source>
        <dbReference type="ARBA" id="ARBA00023015"/>
    </source>
</evidence>
<evidence type="ECO:0000256" key="1">
    <source>
        <dbReference type="ARBA" id="ARBA00004324"/>
    </source>
</evidence>
<protein>
    <submittedName>
        <fullName evidence="9">BHLH domain-containing protein</fullName>
    </submittedName>
</protein>
<dbReference type="PANTHER" id="PTHR23349">
    <property type="entry name" value="BASIC HELIX-LOOP-HELIX TRANSCRIPTION FACTOR, TWIST"/>
    <property type="match status" value="1"/>
</dbReference>
<dbReference type="GO" id="GO:0046983">
    <property type="term" value="F:protein dimerization activity"/>
    <property type="evidence" value="ECO:0007669"/>
    <property type="project" value="InterPro"/>
</dbReference>
<keyword evidence="6" id="KW-0539">Nucleus</keyword>
<dbReference type="InterPro" id="IPR011598">
    <property type="entry name" value="bHLH_dom"/>
</dbReference>
<organism evidence="8 9">
    <name type="scientific">Heterorhabditis bacteriophora</name>
    <name type="common">Entomopathogenic nematode worm</name>
    <dbReference type="NCBI Taxonomy" id="37862"/>
    <lineage>
        <taxon>Eukaryota</taxon>
        <taxon>Metazoa</taxon>
        <taxon>Ecdysozoa</taxon>
        <taxon>Nematoda</taxon>
        <taxon>Chromadorea</taxon>
        <taxon>Rhabditida</taxon>
        <taxon>Rhabditina</taxon>
        <taxon>Rhabditomorpha</taxon>
        <taxon>Strongyloidea</taxon>
        <taxon>Heterorhabditidae</taxon>
        <taxon>Heterorhabditis</taxon>
    </lineage>
</organism>
<dbReference type="SUPFAM" id="SSF47459">
    <property type="entry name" value="HLH, helix-loop-helix DNA-binding domain"/>
    <property type="match status" value="1"/>
</dbReference>
<dbReference type="FunFam" id="4.10.280.10:FF:000052">
    <property type="entry name" value="Protein atonal homolog 8"/>
    <property type="match status" value="1"/>
</dbReference>
<evidence type="ECO:0000313" key="8">
    <source>
        <dbReference type="Proteomes" id="UP000095283"/>
    </source>
</evidence>
<dbReference type="SMART" id="SM00353">
    <property type="entry name" value="HLH"/>
    <property type="match status" value="1"/>
</dbReference>
<dbReference type="Proteomes" id="UP000095283">
    <property type="component" value="Unplaced"/>
</dbReference>
<dbReference type="InterPro" id="IPR050283">
    <property type="entry name" value="E-box_TF_Regulators"/>
</dbReference>
<evidence type="ECO:0000256" key="5">
    <source>
        <dbReference type="ARBA" id="ARBA00023163"/>
    </source>
</evidence>
<name>A0A1I7WUQ3_HETBA</name>
<accession>A0A1I7WUQ3</accession>
<dbReference type="PROSITE" id="PS50888">
    <property type="entry name" value="BHLH"/>
    <property type="match status" value="1"/>
</dbReference>
<dbReference type="AlphaFoldDB" id="A0A1I7WUQ3"/>
<comment type="subcellular location">
    <subcellularLocation>
        <location evidence="2">Cytoplasm</location>
    </subcellularLocation>
    <subcellularLocation>
        <location evidence="1">Nucleus speckle</location>
    </subcellularLocation>
</comment>
<dbReference type="WBParaSite" id="Hba_08861">
    <property type="protein sequence ID" value="Hba_08861"/>
    <property type="gene ID" value="Hba_08861"/>
</dbReference>
<dbReference type="InterPro" id="IPR036638">
    <property type="entry name" value="HLH_DNA-bd_sf"/>
</dbReference>
<reference evidence="9" key="1">
    <citation type="submission" date="2016-11" db="UniProtKB">
        <authorList>
            <consortium name="WormBaseParasite"/>
        </authorList>
    </citation>
    <scope>IDENTIFICATION</scope>
</reference>
<evidence type="ECO:0000259" key="7">
    <source>
        <dbReference type="PROSITE" id="PS50888"/>
    </source>
</evidence>
<dbReference type="GO" id="GO:0016607">
    <property type="term" value="C:nuclear speck"/>
    <property type="evidence" value="ECO:0007669"/>
    <property type="project" value="UniProtKB-SubCell"/>
</dbReference>
<dbReference type="PANTHER" id="PTHR23349:SF108">
    <property type="entry name" value="BHLH DOMAIN-CONTAINING PROTEIN"/>
    <property type="match status" value="1"/>
</dbReference>
<evidence type="ECO:0000256" key="4">
    <source>
        <dbReference type="ARBA" id="ARBA00023125"/>
    </source>
</evidence>
<dbReference type="GO" id="GO:0000977">
    <property type="term" value="F:RNA polymerase II transcription regulatory region sequence-specific DNA binding"/>
    <property type="evidence" value="ECO:0007669"/>
    <property type="project" value="TreeGrafter"/>
</dbReference>
<keyword evidence="8" id="KW-1185">Reference proteome</keyword>
<dbReference type="Pfam" id="PF00010">
    <property type="entry name" value="HLH"/>
    <property type="match status" value="1"/>
</dbReference>
<dbReference type="GO" id="GO:0000981">
    <property type="term" value="F:DNA-binding transcription factor activity, RNA polymerase II-specific"/>
    <property type="evidence" value="ECO:0007669"/>
    <property type="project" value="TreeGrafter"/>
</dbReference>
<keyword evidence="5" id="KW-0804">Transcription</keyword>
<evidence type="ECO:0000256" key="6">
    <source>
        <dbReference type="ARBA" id="ARBA00023242"/>
    </source>
</evidence>
<feature type="domain" description="BHLH" evidence="7">
    <location>
        <begin position="48"/>
        <end position="101"/>
    </location>
</feature>
<keyword evidence="4" id="KW-0238">DNA-binding</keyword>